<gene>
    <name evidence="1" type="ORF">DFR28_101883</name>
</gene>
<evidence type="ECO:0000313" key="2">
    <source>
        <dbReference type="Proteomes" id="UP000253083"/>
    </source>
</evidence>
<dbReference type="Proteomes" id="UP000253083">
    <property type="component" value="Unassembled WGS sequence"/>
</dbReference>
<evidence type="ECO:0000313" key="1">
    <source>
        <dbReference type="EMBL" id="RBP53497.1"/>
    </source>
</evidence>
<dbReference type="Gene3D" id="3.40.50.300">
    <property type="entry name" value="P-loop containing nucleotide triphosphate hydrolases"/>
    <property type="match status" value="1"/>
</dbReference>
<reference evidence="1 2" key="1">
    <citation type="submission" date="2018-06" db="EMBL/GenBank/DDBJ databases">
        <title>Genomic Encyclopedia of Type Strains, Phase IV (KMG-IV): sequencing the most valuable type-strain genomes for metagenomic binning, comparative biology and taxonomic classification.</title>
        <authorList>
            <person name="Goeker M."/>
        </authorList>
    </citation>
    <scope>NUCLEOTIDE SEQUENCE [LARGE SCALE GENOMIC DNA]</scope>
    <source>
        <strain evidence="1 2">DSM 24032</strain>
    </source>
</reference>
<proteinExistence type="predicted"/>
<comment type="caution">
    <text evidence="1">The sequence shown here is derived from an EMBL/GenBank/DDBJ whole genome shotgun (WGS) entry which is preliminary data.</text>
</comment>
<dbReference type="InterPro" id="IPR027417">
    <property type="entry name" value="P-loop_NTPase"/>
</dbReference>
<dbReference type="SUPFAM" id="SSF53795">
    <property type="entry name" value="PEP carboxykinase-like"/>
    <property type="match status" value="1"/>
</dbReference>
<accession>A0A395JPR9</accession>
<protein>
    <recommendedName>
        <fullName evidence="3">Hpr(Ser) kinase/phosphatase</fullName>
    </recommendedName>
</protein>
<name>A0A395JPR9_9GAMM</name>
<keyword evidence="2" id="KW-1185">Reference proteome</keyword>
<dbReference type="RefSeq" id="WP_113953057.1">
    <property type="nucleotide sequence ID" value="NZ_QNRT01000001.1"/>
</dbReference>
<evidence type="ECO:0008006" key="3">
    <source>
        <dbReference type="Google" id="ProtNLM"/>
    </source>
</evidence>
<dbReference type="InParanoid" id="A0A395JPR9"/>
<dbReference type="EMBL" id="QNRT01000001">
    <property type="protein sequence ID" value="RBP53497.1"/>
    <property type="molecule type" value="Genomic_DNA"/>
</dbReference>
<sequence>MQRWLIDMAGVQLTVCANDVASVALIELALSAMPVQSVAASQGTELSLAHDATQQAWELVDHSNGATQRLLKTGDVIYHLTDRIVFHIADNSRAAHCLHAAAVAHQGRAIIIPANSGAGKSSFTTWLAAKQFAYVTDELILIDDDQHLQGIARPIQIKSHGLSAVEHLIEHLDLVQHGDFANAVPVQSLGSVTVAGAGLEVGLLVFPKYRSDADFSFAKLSSAEAGMRLMANHVNARNLDGHGFRAMMALIRNTPCYSLEYGGFDCLPETFAQQLKALVLD</sequence>
<dbReference type="AlphaFoldDB" id="A0A395JPR9"/>
<dbReference type="OrthoDB" id="4544211at2"/>
<organism evidence="1 2">
    <name type="scientific">Arenicella xantha</name>
    <dbReference type="NCBI Taxonomy" id="644221"/>
    <lineage>
        <taxon>Bacteria</taxon>
        <taxon>Pseudomonadati</taxon>
        <taxon>Pseudomonadota</taxon>
        <taxon>Gammaproteobacteria</taxon>
        <taxon>Arenicellales</taxon>
        <taxon>Arenicellaceae</taxon>
        <taxon>Arenicella</taxon>
    </lineage>
</organism>